<dbReference type="EnsemblMetazoa" id="G30079.1">
    <property type="protein sequence ID" value="G30079.1:cds"/>
    <property type="gene ID" value="G30079"/>
</dbReference>
<dbReference type="InterPro" id="IPR036291">
    <property type="entry name" value="NAD(P)-bd_dom_sf"/>
</dbReference>
<dbReference type="GO" id="GO:0016491">
    <property type="term" value="F:oxidoreductase activity"/>
    <property type="evidence" value="ECO:0007669"/>
    <property type="project" value="UniProtKB-KW"/>
</dbReference>
<protein>
    <recommendedName>
        <fullName evidence="4">3-hydroxyacyl-CoA dehydrogenase type-2</fullName>
    </recommendedName>
</protein>
<dbReference type="AlphaFoldDB" id="A0A8W8LXK3"/>
<evidence type="ECO:0000313" key="3">
    <source>
        <dbReference type="Proteomes" id="UP000005408"/>
    </source>
</evidence>
<evidence type="ECO:0000313" key="2">
    <source>
        <dbReference type="EnsemblMetazoa" id="G30079.4:cds"/>
    </source>
</evidence>
<dbReference type="EnsemblMetazoa" id="G30079.4">
    <property type="protein sequence ID" value="G30079.4:cds"/>
    <property type="gene ID" value="G30079"/>
</dbReference>
<accession>A0A8W8LXK3</accession>
<proteinExistence type="predicted"/>
<evidence type="ECO:0008006" key="4">
    <source>
        <dbReference type="Google" id="ProtNLM"/>
    </source>
</evidence>
<organism evidence="2 3">
    <name type="scientific">Magallana gigas</name>
    <name type="common">Pacific oyster</name>
    <name type="synonym">Crassostrea gigas</name>
    <dbReference type="NCBI Taxonomy" id="29159"/>
    <lineage>
        <taxon>Eukaryota</taxon>
        <taxon>Metazoa</taxon>
        <taxon>Spiralia</taxon>
        <taxon>Lophotrochozoa</taxon>
        <taxon>Mollusca</taxon>
        <taxon>Bivalvia</taxon>
        <taxon>Autobranchia</taxon>
        <taxon>Pteriomorphia</taxon>
        <taxon>Ostreida</taxon>
        <taxon>Ostreoidea</taxon>
        <taxon>Ostreidae</taxon>
        <taxon>Magallana</taxon>
    </lineage>
</organism>
<keyword evidence="3" id="KW-1185">Reference proteome</keyword>
<dbReference type="OrthoDB" id="6130960at2759"/>
<dbReference type="OMA" id="MNASMIR"/>
<dbReference type="PANTHER" id="PTHR43658:SF8">
    <property type="entry name" value="17-BETA-HYDROXYSTEROID DEHYDROGENASE 14-RELATED"/>
    <property type="match status" value="1"/>
</dbReference>
<evidence type="ECO:0000256" key="1">
    <source>
        <dbReference type="ARBA" id="ARBA00023002"/>
    </source>
</evidence>
<name>A0A8W8LXK3_MAGGI</name>
<dbReference type="PRINTS" id="PR00081">
    <property type="entry name" value="GDHRDH"/>
</dbReference>
<dbReference type="Pfam" id="PF00106">
    <property type="entry name" value="adh_short"/>
    <property type="match status" value="1"/>
</dbReference>
<keyword evidence="1" id="KW-0560">Oxidoreductase</keyword>
<dbReference type="Proteomes" id="UP000005408">
    <property type="component" value="Unassembled WGS sequence"/>
</dbReference>
<reference evidence="2" key="1">
    <citation type="submission" date="2022-08" db="UniProtKB">
        <authorList>
            <consortium name="EnsemblMetazoa"/>
        </authorList>
    </citation>
    <scope>IDENTIFICATION</scope>
    <source>
        <strain evidence="2">05x7-T-G4-1.051#20</strain>
    </source>
</reference>
<dbReference type="SUPFAM" id="SSF51735">
    <property type="entry name" value="NAD(P)-binding Rossmann-fold domains"/>
    <property type="match status" value="1"/>
</dbReference>
<dbReference type="InterPro" id="IPR002347">
    <property type="entry name" value="SDR_fam"/>
</dbReference>
<dbReference type="Gene3D" id="3.40.50.720">
    <property type="entry name" value="NAD(P)-binding Rossmann-like Domain"/>
    <property type="match status" value="1"/>
</dbReference>
<dbReference type="PANTHER" id="PTHR43658">
    <property type="entry name" value="SHORT-CHAIN DEHYDROGENASE/REDUCTASE"/>
    <property type="match status" value="1"/>
</dbReference>
<sequence>MAASKLKNVVFLIASGSRNLGGTCARNVVERGGKVVLCDSVSMKDAGEELQQSLGQKDFMFVPTDLSQEDDVRSALKLTKEKFGRLDVTINCPYFAKSSRLMINVKHVPEANTNLSGEMMDLLFKTNVTSVFNVCRLSAELMAKNSPDSNGQRGVIINKSHRLAFNSSLAPYSMSQAAIIGMTLPMARDFKDLGVRVNSIATGFYRYQIPFMKGAQFQKFLSMMAFPYSLGSEDTFYHLCEKIVTNPYMNGEVVKLDGAVNTSFF</sequence>